<evidence type="ECO:0000313" key="4">
    <source>
        <dbReference type="Proteomes" id="UP000182190"/>
    </source>
</evidence>
<reference evidence="3" key="1">
    <citation type="submission" date="2019-10" db="EMBL/GenBank/DDBJ databases">
        <authorList>
            <consortium name="Genoscope - CEA"/>
            <person name="William W."/>
        </authorList>
    </citation>
    <scope>NUCLEOTIDE SEQUENCE [LARGE SCALE GENOMIC DNA]</scope>
    <source>
        <strain evidence="3">BBR_PRJEB10994</strain>
    </source>
</reference>
<dbReference type="AlphaFoldDB" id="A0A7Z9BP38"/>
<comment type="caution">
    <text evidence="3">The sequence shown here is derived from an EMBL/GenBank/DDBJ whole genome shotgun (WGS) entry which is preliminary data.</text>
</comment>
<evidence type="ECO:0000313" key="3">
    <source>
        <dbReference type="EMBL" id="VXD19365.1"/>
    </source>
</evidence>
<name>A0A7Z9BP38_9CYAN</name>
<dbReference type="RefSeq" id="WP_083618181.1">
    <property type="nucleotide sequence ID" value="NZ_LR735004.1"/>
</dbReference>
<accession>A0A7Z9BP38</accession>
<feature type="coiled-coil region" evidence="1">
    <location>
        <begin position="103"/>
        <end position="130"/>
    </location>
</feature>
<sequence>MNVQKGQIQALITEIDEVLSQPNLRLPWVVFGETVTRSRQVLERVRKYLIFLTEQADEEAPLSPMETNQPSISPGTREPLWQAIRREMIYLRSHLTQPLQDEIDHLRTEQRNLIQEIQQLEARKAQALGQVSPQPYQQQLSREFLQEFMTRLQDSLIHNVTETLNHIETRFLDSVLLTETPSLPPSERFDTPPASLSNLTPAQRLEQMRQLQAQSDHLLMTLDSSLSVIFEALQRNLQTYSDSLGQSLERMHSLGKQGEVMFTTLINQLAQQVGQETSSYLQSSLQLTESETPSKTADLPSPESVVSPPRDFSSAFEGFFPYAGAEVPRQRNSTIPADRDLPEEQQFKISDEFQVESKENVPLSSAASTQDGLDIMPEESLSLDWDDSDQSMVEPSAPDSELESLFDLATPTESPGIATTQTQDGDLFGDDFDVIQVLEQGNDISNEIKESATVENDTELDLDPEDLFADLEIETTKIEPLESENIDTESFDETAGFLSLNSLDIFSQPDQIVPIESDFSLTADVLDPVSLESENLFTPEVELVSPLIDEITDSSFAYTPNPFEETLADLSDVFEEPTFEAVPSPNSGVVSARTQQELTGIASPMVSSPDPIENKTVNVEKDIYIQASPDENLLPIDLSADSEQVDSRLLIDRNTLEHLEADLFNLEQPETTQIPKQTSIKSTPSQPQFTLQNSPQKAVIKVAQPEETITFEDLFRDLGMEPSSAQSVPSFSLESRNQPAAEKQNTSTTGLSDLTLDDVFNSFNLSEEESLNWDTEQEGDSLNLEALSQEFFKN</sequence>
<dbReference type="OrthoDB" id="526781at2"/>
<gene>
    <name evidence="3" type="ORF">PL9631_450005</name>
</gene>
<feature type="region of interest" description="Disordered" evidence="2">
    <location>
        <begin position="669"/>
        <end position="694"/>
    </location>
</feature>
<keyword evidence="4" id="KW-1185">Reference proteome</keyword>
<feature type="compositionally biased region" description="Polar residues" evidence="2">
    <location>
        <begin position="723"/>
        <end position="738"/>
    </location>
</feature>
<dbReference type="EMBL" id="CZCS02000185">
    <property type="protein sequence ID" value="VXD19365.1"/>
    <property type="molecule type" value="Genomic_DNA"/>
</dbReference>
<feature type="region of interest" description="Disordered" evidence="2">
    <location>
        <begin position="722"/>
        <end position="753"/>
    </location>
</feature>
<evidence type="ECO:0000256" key="2">
    <source>
        <dbReference type="SAM" id="MobiDB-lite"/>
    </source>
</evidence>
<dbReference type="Proteomes" id="UP000182190">
    <property type="component" value="Unassembled WGS sequence"/>
</dbReference>
<evidence type="ECO:0000256" key="1">
    <source>
        <dbReference type="SAM" id="Coils"/>
    </source>
</evidence>
<organism evidence="3 4">
    <name type="scientific">Planktothrix paucivesiculata PCC 9631</name>
    <dbReference type="NCBI Taxonomy" id="671071"/>
    <lineage>
        <taxon>Bacteria</taxon>
        <taxon>Bacillati</taxon>
        <taxon>Cyanobacteriota</taxon>
        <taxon>Cyanophyceae</taxon>
        <taxon>Oscillatoriophycideae</taxon>
        <taxon>Oscillatoriales</taxon>
        <taxon>Microcoleaceae</taxon>
        <taxon>Planktothrix</taxon>
    </lineage>
</organism>
<proteinExistence type="predicted"/>
<protein>
    <submittedName>
        <fullName evidence="3">Uncharacterized protein</fullName>
    </submittedName>
</protein>
<keyword evidence="1" id="KW-0175">Coiled coil</keyword>
<feature type="region of interest" description="Disordered" evidence="2">
    <location>
        <begin position="283"/>
        <end position="308"/>
    </location>
</feature>